<dbReference type="PANTHER" id="PTHR33170:SF2">
    <property type="entry name" value="OS12G0531500 PROTEIN"/>
    <property type="match status" value="1"/>
</dbReference>
<feature type="compositionally biased region" description="Acidic residues" evidence="2">
    <location>
        <begin position="725"/>
        <end position="735"/>
    </location>
</feature>
<feature type="region of interest" description="Disordered" evidence="2">
    <location>
        <begin position="1"/>
        <end position="93"/>
    </location>
</feature>
<feature type="compositionally biased region" description="Gly residues" evidence="2">
    <location>
        <begin position="429"/>
        <end position="450"/>
    </location>
</feature>
<comment type="caution">
    <text evidence="4">The sequence shown here is derived from an EMBL/GenBank/DDBJ whole genome shotgun (WGS) entry which is preliminary data.</text>
</comment>
<feature type="region of interest" description="Disordered" evidence="2">
    <location>
        <begin position="132"/>
        <end position="207"/>
    </location>
</feature>
<gene>
    <name evidence="4" type="ORF">QYE76_049432</name>
</gene>
<evidence type="ECO:0000259" key="3">
    <source>
        <dbReference type="PROSITE" id="PS50158"/>
    </source>
</evidence>
<feature type="compositionally biased region" description="Gly residues" evidence="2">
    <location>
        <begin position="763"/>
        <end position="785"/>
    </location>
</feature>
<feature type="region of interest" description="Disordered" evidence="2">
    <location>
        <begin position="307"/>
        <end position="466"/>
    </location>
</feature>
<dbReference type="PANTHER" id="PTHR33170">
    <property type="entry name" value="DUF4283 DOMAIN-CONTAINING PROTEIN-RELATED"/>
    <property type="match status" value="1"/>
</dbReference>
<feature type="domain" description="CCHC-type" evidence="3">
    <location>
        <begin position="476"/>
        <end position="491"/>
    </location>
</feature>
<dbReference type="SMART" id="SM00343">
    <property type="entry name" value="ZnF_C2HC"/>
    <property type="match status" value="2"/>
</dbReference>
<organism evidence="4 5">
    <name type="scientific">Lolium multiflorum</name>
    <name type="common">Italian ryegrass</name>
    <name type="synonym">Lolium perenne subsp. multiflorum</name>
    <dbReference type="NCBI Taxonomy" id="4521"/>
    <lineage>
        <taxon>Eukaryota</taxon>
        <taxon>Viridiplantae</taxon>
        <taxon>Streptophyta</taxon>
        <taxon>Embryophyta</taxon>
        <taxon>Tracheophyta</taxon>
        <taxon>Spermatophyta</taxon>
        <taxon>Magnoliopsida</taxon>
        <taxon>Liliopsida</taxon>
        <taxon>Poales</taxon>
        <taxon>Poaceae</taxon>
        <taxon>BOP clade</taxon>
        <taxon>Pooideae</taxon>
        <taxon>Poodae</taxon>
        <taxon>Poeae</taxon>
        <taxon>Poeae Chloroplast Group 2 (Poeae type)</taxon>
        <taxon>Loliodinae</taxon>
        <taxon>Loliinae</taxon>
        <taxon>Lolium</taxon>
    </lineage>
</organism>
<feature type="compositionally biased region" description="Basic and acidic residues" evidence="2">
    <location>
        <begin position="28"/>
        <end position="37"/>
    </location>
</feature>
<evidence type="ECO:0000313" key="5">
    <source>
        <dbReference type="Proteomes" id="UP001231189"/>
    </source>
</evidence>
<feature type="compositionally biased region" description="Basic residues" evidence="2">
    <location>
        <begin position="1112"/>
        <end position="1135"/>
    </location>
</feature>
<keyword evidence="1" id="KW-0479">Metal-binding</keyword>
<feature type="region of interest" description="Disordered" evidence="2">
    <location>
        <begin position="839"/>
        <end position="858"/>
    </location>
</feature>
<dbReference type="GO" id="GO:0003676">
    <property type="term" value="F:nucleic acid binding"/>
    <property type="evidence" value="ECO:0007669"/>
    <property type="project" value="InterPro"/>
</dbReference>
<feature type="compositionally biased region" description="Basic and acidic residues" evidence="2">
    <location>
        <begin position="338"/>
        <end position="395"/>
    </location>
</feature>
<evidence type="ECO:0000256" key="2">
    <source>
        <dbReference type="SAM" id="MobiDB-lite"/>
    </source>
</evidence>
<accession>A0AAD8SN09</accession>
<reference evidence="4" key="1">
    <citation type="submission" date="2023-07" db="EMBL/GenBank/DDBJ databases">
        <title>A chromosome-level genome assembly of Lolium multiflorum.</title>
        <authorList>
            <person name="Chen Y."/>
            <person name="Copetti D."/>
            <person name="Kolliker R."/>
            <person name="Studer B."/>
        </authorList>
    </citation>
    <scope>NUCLEOTIDE SEQUENCE</scope>
    <source>
        <strain evidence="4">02402/16</strain>
        <tissue evidence="4">Leaf</tissue>
    </source>
</reference>
<name>A0AAD8SN09_LOLMU</name>
<feature type="compositionally biased region" description="Gly residues" evidence="2">
    <location>
        <begin position="1"/>
        <end position="12"/>
    </location>
</feature>
<proteinExistence type="predicted"/>
<feature type="region of interest" description="Disordered" evidence="2">
    <location>
        <begin position="1067"/>
        <end position="1135"/>
    </location>
</feature>
<dbReference type="PROSITE" id="PS50158">
    <property type="entry name" value="ZF_CCHC"/>
    <property type="match status" value="1"/>
</dbReference>
<feature type="compositionally biased region" description="Basic and acidic residues" evidence="2">
    <location>
        <begin position="406"/>
        <end position="417"/>
    </location>
</feature>
<evidence type="ECO:0000256" key="1">
    <source>
        <dbReference type="PROSITE-ProRule" id="PRU00047"/>
    </source>
</evidence>
<feature type="region of interest" description="Disordered" evidence="2">
    <location>
        <begin position="939"/>
        <end position="986"/>
    </location>
</feature>
<keyword evidence="1" id="KW-0863">Zinc-finger</keyword>
<feature type="compositionally biased region" description="Acidic residues" evidence="2">
    <location>
        <begin position="71"/>
        <end position="80"/>
    </location>
</feature>
<dbReference type="InterPro" id="IPR036875">
    <property type="entry name" value="Znf_CCHC_sf"/>
</dbReference>
<dbReference type="EMBL" id="JAUUTY010000003">
    <property type="protein sequence ID" value="KAK1661273.1"/>
    <property type="molecule type" value="Genomic_DNA"/>
</dbReference>
<protein>
    <recommendedName>
        <fullName evidence="3">CCHC-type domain-containing protein</fullName>
    </recommendedName>
</protein>
<keyword evidence="1" id="KW-0862">Zinc</keyword>
<feature type="region of interest" description="Disordered" evidence="2">
    <location>
        <begin position="705"/>
        <end position="797"/>
    </location>
</feature>
<dbReference type="Proteomes" id="UP001231189">
    <property type="component" value="Unassembled WGS sequence"/>
</dbReference>
<feature type="compositionally biased region" description="Basic and acidic residues" evidence="2">
    <location>
        <begin position="968"/>
        <end position="978"/>
    </location>
</feature>
<evidence type="ECO:0000313" key="4">
    <source>
        <dbReference type="EMBL" id="KAK1661273.1"/>
    </source>
</evidence>
<feature type="compositionally biased region" description="Low complexity" evidence="2">
    <location>
        <begin position="1067"/>
        <end position="1077"/>
    </location>
</feature>
<dbReference type="Gene3D" id="4.10.60.10">
    <property type="entry name" value="Zinc finger, CCHC-type"/>
    <property type="match status" value="1"/>
</dbReference>
<feature type="compositionally biased region" description="Basic and acidic residues" evidence="2">
    <location>
        <begin position="736"/>
        <end position="745"/>
    </location>
</feature>
<dbReference type="AlphaFoldDB" id="A0AAD8SN09"/>
<dbReference type="Pfam" id="PF00098">
    <property type="entry name" value="zf-CCHC"/>
    <property type="match status" value="1"/>
</dbReference>
<dbReference type="GO" id="GO:0008270">
    <property type="term" value="F:zinc ion binding"/>
    <property type="evidence" value="ECO:0007669"/>
    <property type="project" value="UniProtKB-KW"/>
</dbReference>
<dbReference type="SUPFAM" id="SSF57756">
    <property type="entry name" value="Retrovirus zinc finger-like domains"/>
    <property type="match status" value="1"/>
</dbReference>
<sequence length="1135" mass="118786">MVRTGIGDGGGDFESHPGGCLVPATPRPGKDGEERRSSAGPAGGSWGRFWAGAGEDAGEESSEEGRSDLECSPEEQEDVGTEGASRPSGAMSLGGFIARAEELGGSLRHRRRTAFAPGGRASRFRACSAPRFTRLGDGGGPRGVRERGGGRRRVAGVGLPWDGPAGDCRRPPPPASPRSVVSSVSSREEGTSPAQAEVGPSGTCVGPGLGLVEDGTEHPLLLLGPPLSGLSEPQGDLVVRPMRQEVAHYAGPRWLWLAKGCTTPSLGFPARPGEVSRFQSIARTLFRLPAPPPLSKSFAAVVMERYGGEASGGDGRNKRRFGAYGDGDGRRQGAGRQEGGRLDLGRHDGGRTESGRRDDGWQEGGRYDGGRRGRNDDEPRPRFGEHRSNDSERGDWGPPPPWWEWEQQRLREEEAARARGQGQLQVPAGGRGGGGGGGQNGRNKKGGGQGAPPNPKHKGKNKLAAGGATGAVGGECFRCGREGHFQSDCTNEPVCVLCSREGHASANCPTRGRPMMLQQMGHAITGGGFYNIEVEPLAGSGQVETFEAVIHFDVAPLSALQLADELKNLLDGAWDWSVAKVSEKEFSVRFPSRETLRMSTRRGKIYLPLSKMDVDIREAFVNPRPGKAMPPVWVQLTGLPGDLMERERLMAALTMIGRPLDVDELSVKKWKTEPVRVRFQCRFPERIKGTIALCVNGEPYTVGVQAELGTPGAGGSNPPRPPPPGDDDDVDDLDSEDRSTDGERWNRHRKNDKSKAAAPPAGPGNGTGGGGSQRTLTGGAGGGGSQQRALSGGAHSAPPLGRFAGQYGSNVDLLPSLVLGKAALDFGAAASTDVEMLGGEGGTAFGPEELPAASGETSSHVTDPVQYWLLDSPLKLAHAGLEGGLAASKALPILEGEGELGEEEMEAPPVVEDLRSAATAVAPMAQGKRTKTVATMAPTKTIKKKAPASAIRKSSRHGGAAAASAMEKAQKLAAERNLDPATAGTDPDDFSILDARSDQQIGAVLADSCILFVPSAGTPMEAISLLRAKEEAQAALARVAACQARELAAREAQVDVDGVRAAAGEAAAPDAVDGPVQDGDRCPSTPIARSADCASEGSDAEAREAIRSGTRPARKRGRRSTLTMRKGRGKGKSGK</sequence>
<keyword evidence="5" id="KW-1185">Reference proteome</keyword>
<dbReference type="InterPro" id="IPR001878">
    <property type="entry name" value="Znf_CCHC"/>
</dbReference>